<dbReference type="Pfam" id="PF00067">
    <property type="entry name" value="p450"/>
    <property type="match status" value="1"/>
</dbReference>
<dbReference type="PANTHER" id="PTHR46300:SF7">
    <property type="entry name" value="P450, PUTATIVE (EUROFUNG)-RELATED"/>
    <property type="match status" value="1"/>
</dbReference>
<feature type="binding site" description="axial binding residue" evidence="9">
    <location>
        <position position="439"/>
    </location>
    <ligand>
        <name>heme</name>
        <dbReference type="ChEBI" id="CHEBI:30413"/>
    </ligand>
    <ligandPart>
        <name>Fe</name>
        <dbReference type="ChEBI" id="CHEBI:18248"/>
    </ligandPart>
</feature>
<dbReference type="PROSITE" id="PS00086">
    <property type="entry name" value="CYTOCHROME_P450"/>
    <property type="match status" value="1"/>
</dbReference>
<evidence type="ECO:0000256" key="7">
    <source>
        <dbReference type="ARBA" id="ARBA00023004"/>
    </source>
</evidence>
<dbReference type="AlphaFoldDB" id="A0A8H6YRQ1"/>
<keyword evidence="7 9" id="KW-0408">Iron</keyword>
<evidence type="ECO:0000256" key="1">
    <source>
        <dbReference type="ARBA" id="ARBA00001971"/>
    </source>
</evidence>
<dbReference type="PRINTS" id="PR00463">
    <property type="entry name" value="EP450I"/>
</dbReference>
<comment type="similarity">
    <text evidence="3 10">Belongs to the cytochrome P450 family.</text>
</comment>
<organism evidence="12 13">
    <name type="scientific">Mycena sanguinolenta</name>
    <dbReference type="NCBI Taxonomy" id="230812"/>
    <lineage>
        <taxon>Eukaryota</taxon>
        <taxon>Fungi</taxon>
        <taxon>Dikarya</taxon>
        <taxon>Basidiomycota</taxon>
        <taxon>Agaricomycotina</taxon>
        <taxon>Agaricomycetes</taxon>
        <taxon>Agaricomycetidae</taxon>
        <taxon>Agaricales</taxon>
        <taxon>Marasmiineae</taxon>
        <taxon>Mycenaceae</taxon>
        <taxon>Mycena</taxon>
    </lineage>
</organism>
<comment type="caution">
    <text evidence="12">The sequence shown here is derived from an EMBL/GenBank/DDBJ whole genome shotgun (WGS) entry which is preliminary data.</text>
</comment>
<keyword evidence="6 10" id="KW-0560">Oxidoreductase</keyword>
<dbReference type="InterPro" id="IPR001128">
    <property type="entry name" value="Cyt_P450"/>
</dbReference>
<protein>
    <submittedName>
        <fullName evidence="12">O-methylsterigmatocystin oxidoreductase</fullName>
    </submittedName>
</protein>
<evidence type="ECO:0000256" key="4">
    <source>
        <dbReference type="ARBA" id="ARBA00022617"/>
    </source>
</evidence>
<evidence type="ECO:0000256" key="10">
    <source>
        <dbReference type="RuleBase" id="RU000461"/>
    </source>
</evidence>
<evidence type="ECO:0000256" key="9">
    <source>
        <dbReference type="PIRSR" id="PIRSR602401-1"/>
    </source>
</evidence>
<proteinExistence type="inferred from homology"/>
<dbReference type="PANTHER" id="PTHR46300">
    <property type="entry name" value="P450, PUTATIVE (EUROFUNG)-RELATED-RELATED"/>
    <property type="match status" value="1"/>
</dbReference>
<keyword evidence="11" id="KW-0732">Signal</keyword>
<evidence type="ECO:0000256" key="11">
    <source>
        <dbReference type="SAM" id="SignalP"/>
    </source>
</evidence>
<dbReference type="GO" id="GO:0016705">
    <property type="term" value="F:oxidoreductase activity, acting on paired donors, with incorporation or reduction of molecular oxygen"/>
    <property type="evidence" value="ECO:0007669"/>
    <property type="project" value="InterPro"/>
</dbReference>
<dbReference type="EMBL" id="JACAZH010000007">
    <property type="protein sequence ID" value="KAF7363652.1"/>
    <property type="molecule type" value="Genomic_DNA"/>
</dbReference>
<comment type="cofactor">
    <cofactor evidence="1 9">
        <name>heme</name>
        <dbReference type="ChEBI" id="CHEBI:30413"/>
    </cofactor>
</comment>
<evidence type="ECO:0000256" key="5">
    <source>
        <dbReference type="ARBA" id="ARBA00022723"/>
    </source>
</evidence>
<keyword evidence="8 10" id="KW-0503">Monooxygenase</keyword>
<evidence type="ECO:0000256" key="8">
    <source>
        <dbReference type="ARBA" id="ARBA00023033"/>
    </source>
</evidence>
<dbReference type="GO" id="GO:0004497">
    <property type="term" value="F:monooxygenase activity"/>
    <property type="evidence" value="ECO:0007669"/>
    <property type="project" value="UniProtKB-KW"/>
</dbReference>
<dbReference type="GO" id="GO:0020037">
    <property type="term" value="F:heme binding"/>
    <property type="evidence" value="ECO:0007669"/>
    <property type="project" value="InterPro"/>
</dbReference>
<reference evidence="12" key="1">
    <citation type="submission" date="2020-05" db="EMBL/GenBank/DDBJ databases">
        <title>Mycena genomes resolve the evolution of fungal bioluminescence.</title>
        <authorList>
            <person name="Tsai I.J."/>
        </authorList>
    </citation>
    <scope>NUCLEOTIDE SEQUENCE</scope>
    <source>
        <strain evidence="12">160909Yilan</strain>
    </source>
</reference>
<gene>
    <name evidence="12" type="ORF">MSAN_01022400</name>
</gene>
<dbReference type="CDD" id="cd11065">
    <property type="entry name" value="CYP64-like"/>
    <property type="match status" value="1"/>
</dbReference>
<dbReference type="InterPro" id="IPR017972">
    <property type="entry name" value="Cyt_P450_CS"/>
</dbReference>
<evidence type="ECO:0000313" key="12">
    <source>
        <dbReference type="EMBL" id="KAF7363652.1"/>
    </source>
</evidence>
<dbReference type="Proteomes" id="UP000623467">
    <property type="component" value="Unassembled WGS sequence"/>
</dbReference>
<evidence type="ECO:0000313" key="13">
    <source>
        <dbReference type="Proteomes" id="UP000623467"/>
    </source>
</evidence>
<dbReference type="Gene3D" id="1.10.630.10">
    <property type="entry name" value="Cytochrome P450"/>
    <property type="match status" value="1"/>
</dbReference>
<sequence>MEFSSFALLALAILLLRSSQRFITAWQRGHLPFPPGPSPYPLIENLRDLPMKLSWTIYAKWGIQYGSDIVHASALGHHIVIVNSVKAAVELFEKRSYLYADRPFFAMIELMGWDFNAGGMRLGDKWREHRRVFQQHFRQDACRNYRPIQMKSIHQLLQKLLSSPQEFREHIKTLAAATIMATLYGYEVRSNDDHFVALAETSARKFGDSVLPGTSSFVVNVFPILRYLPSWMPGGGFHSVAAECRQVTKDMREMPFNFARQNMRDGLDSKSMVARLLEENQAGASHNETVIKDVAAAAYAGGADTTAATLASFFLAMATHPESQKKAQAEIDTVVGTHRFPEFEDRSSLPYVEALYREVMRWKPVVPLGLAHANTADDIYNGYFIPKGATVISNIWAMTRDESIYPAPEQFNPDRFFTTDGKLNDDDTILTFGFGRRICPGRYIADASVWATIVFVLSAFDIAKAKDAMGQEIDIAGDYTDGLIRCVSVVAKGYRYSGQ</sequence>
<dbReference type="OrthoDB" id="2789670at2759"/>
<feature type="chain" id="PRO_5034622178" evidence="11">
    <location>
        <begin position="26"/>
        <end position="499"/>
    </location>
</feature>
<keyword evidence="5 9" id="KW-0479">Metal-binding</keyword>
<keyword evidence="13" id="KW-1185">Reference proteome</keyword>
<feature type="signal peptide" evidence="11">
    <location>
        <begin position="1"/>
        <end position="25"/>
    </location>
</feature>
<dbReference type="PRINTS" id="PR00385">
    <property type="entry name" value="P450"/>
</dbReference>
<name>A0A8H6YRQ1_9AGAR</name>
<evidence type="ECO:0000256" key="2">
    <source>
        <dbReference type="ARBA" id="ARBA00005179"/>
    </source>
</evidence>
<dbReference type="InterPro" id="IPR036396">
    <property type="entry name" value="Cyt_P450_sf"/>
</dbReference>
<accession>A0A8H6YRQ1</accession>
<dbReference type="GO" id="GO:0005506">
    <property type="term" value="F:iron ion binding"/>
    <property type="evidence" value="ECO:0007669"/>
    <property type="project" value="InterPro"/>
</dbReference>
<comment type="pathway">
    <text evidence="2">Secondary metabolite biosynthesis.</text>
</comment>
<evidence type="ECO:0000256" key="3">
    <source>
        <dbReference type="ARBA" id="ARBA00010617"/>
    </source>
</evidence>
<dbReference type="SUPFAM" id="SSF48264">
    <property type="entry name" value="Cytochrome P450"/>
    <property type="match status" value="1"/>
</dbReference>
<dbReference type="InterPro" id="IPR002401">
    <property type="entry name" value="Cyt_P450_E_grp-I"/>
</dbReference>
<dbReference type="InterPro" id="IPR050364">
    <property type="entry name" value="Cytochrome_P450_fung"/>
</dbReference>
<keyword evidence="4 9" id="KW-0349">Heme</keyword>
<evidence type="ECO:0000256" key="6">
    <source>
        <dbReference type="ARBA" id="ARBA00023002"/>
    </source>
</evidence>